<dbReference type="PANTHER" id="PTHR36832:SF2">
    <property type="entry name" value="INTEGRAL MEMBRANE PROTEIN"/>
    <property type="match status" value="1"/>
</dbReference>
<feature type="transmembrane region" description="Helical" evidence="1">
    <location>
        <begin position="145"/>
        <end position="173"/>
    </location>
</feature>
<keyword evidence="1" id="KW-0472">Membrane</keyword>
<keyword evidence="1" id="KW-1133">Transmembrane helix</keyword>
<keyword evidence="3" id="KW-1185">Reference proteome</keyword>
<dbReference type="STRING" id="1121322.SAMN02745136_02288"/>
<protein>
    <submittedName>
        <fullName evidence="2">ABC-2 type transport system permease protein</fullName>
    </submittedName>
</protein>
<reference evidence="2 3" key="1">
    <citation type="submission" date="2016-11" db="EMBL/GenBank/DDBJ databases">
        <authorList>
            <person name="Jaros S."/>
            <person name="Januszkiewicz K."/>
            <person name="Wedrychowicz H."/>
        </authorList>
    </citation>
    <scope>NUCLEOTIDE SEQUENCE [LARGE SCALE GENOMIC DNA]</scope>
    <source>
        <strain evidence="2 3">DSM 15929</strain>
    </source>
</reference>
<dbReference type="Proteomes" id="UP000184386">
    <property type="component" value="Unassembled WGS sequence"/>
</dbReference>
<feature type="transmembrane region" description="Helical" evidence="1">
    <location>
        <begin position="115"/>
        <end position="133"/>
    </location>
</feature>
<feature type="transmembrane region" description="Helical" evidence="1">
    <location>
        <begin position="180"/>
        <end position="199"/>
    </location>
</feature>
<feature type="transmembrane region" description="Helical" evidence="1">
    <location>
        <begin position="20"/>
        <end position="42"/>
    </location>
</feature>
<sequence length="266" mass="30296">MKYLSFFRIRFTNGLQYRAAALAGIMTQFAWGALEILMFKAFYDYDKTAFPMEFSALASYIWLQQALLSLYMVWFYENELFDLITSGNVAYELCRPINVYDMWFVRNMASRLSKAVLRAFPILLVAAFLPKPYGLSLPEDTGAALWFLLSLFLAFLVVISFCMLVYITCFYTISSLGVRLVAAALSEFLTGAVIPLPFFPEKVERVVNYLPFASMQNLPLRIYGGNVSGVKLYEGILLQLFWCAVLIAWGKWLMNRSLCKVTVQGG</sequence>
<evidence type="ECO:0000313" key="2">
    <source>
        <dbReference type="EMBL" id="SHK35760.1"/>
    </source>
</evidence>
<dbReference type="Pfam" id="PF06182">
    <property type="entry name" value="ABC2_membrane_6"/>
    <property type="match status" value="1"/>
</dbReference>
<dbReference type="AlphaFoldDB" id="A0A1M6RTK2"/>
<dbReference type="RefSeq" id="WP_073275948.1">
    <property type="nucleotide sequence ID" value="NZ_FRAC01000011.1"/>
</dbReference>
<dbReference type="PANTHER" id="PTHR36832">
    <property type="entry name" value="SLR1174 PROTEIN-RELATED"/>
    <property type="match status" value="1"/>
</dbReference>
<feature type="transmembrane region" description="Helical" evidence="1">
    <location>
        <begin position="236"/>
        <end position="254"/>
    </location>
</feature>
<evidence type="ECO:0000256" key="1">
    <source>
        <dbReference type="SAM" id="Phobius"/>
    </source>
</evidence>
<accession>A0A1M6RTK2</accession>
<dbReference type="EMBL" id="FRAC01000011">
    <property type="protein sequence ID" value="SHK35760.1"/>
    <property type="molecule type" value="Genomic_DNA"/>
</dbReference>
<gene>
    <name evidence="2" type="ORF">SAMN02745136_02288</name>
</gene>
<proteinExistence type="predicted"/>
<name>A0A1M6RTK2_9FIRM</name>
<keyword evidence="1" id="KW-0812">Transmembrane</keyword>
<feature type="transmembrane region" description="Helical" evidence="1">
    <location>
        <begin position="54"/>
        <end position="76"/>
    </location>
</feature>
<organism evidence="2 3">
    <name type="scientific">Anaerocolumna jejuensis DSM 15929</name>
    <dbReference type="NCBI Taxonomy" id="1121322"/>
    <lineage>
        <taxon>Bacteria</taxon>
        <taxon>Bacillati</taxon>
        <taxon>Bacillota</taxon>
        <taxon>Clostridia</taxon>
        <taxon>Lachnospirales</taxon>
        <taxon>Lachnospiraceae</taxon>
        <taxon>Anaerocolumna</taxon>
    </lineage>
</organism>
<dbReference type="InterPro" id="IPR010390">
    <property type="entry name" value="ABC-2_transporter-like"/>
</dbReference>
<evidence type="ECO:0000313" key="3">
    <source>
        <dbReference type="Proteomes" id="UP000184386"/>
    </source>
</evidence>